<dbReference type="PROSITE" id="PS51273">
    <property type="entry name" value="GATASE_TYPE_1"/>
    <property type="match status" value="1"/>
</dbReference>
<feature type="domain" description="Glutamine amidotransferase" evidence="5">
    <location>
        <begin position="410"/>
        <end position="586"/>
    </location>
</feature>
<dbReference type="Pfam" id="PF00425">
    <property type="entry name" value="Chorismate_bind"/>
    <property type="match status" value="1"/>
</dbReference>
<dbReference type="RefSeq" id="WP_259867882.1">
    <property type="nucleotide sequence ID" value="NZ_BAAAST010000123.1"/>
</dbReference>
<dbReference type="InterPro" id="IPR006221">
    <property type="entry name" value="TrpG/PapA_dom"/>
</dbReference>
<dbReference type="PRINTS" id="PR00097">
    <property type="entry name" value="ANTSNTHASEII"/>
</dbReference>
<dbReference type="CDD" id="cd01743">
    <property type="entry name" value="GATase1_Anthranilate_Synthase"/>
    <property type="match status" value="1"/>
</dbReference>
<dbReference type="Gene3D" id="3.40.50.880">
    <property type="match status" value="1"/>
</dbReference>
<evidence type="ECO:0000313" key="7">
    <source>
        <dbReference type="EMBL" id="UWP87517.1"/>
    </source>
</evidence>
<evidence type="ECO:0000256" key="2">
    <source>
        <dbReference type="ARBA" id="ARBA00022962"/>
    </source>
</evidence>
<dbReference type="PANTHER" id="PTHR11236:SF49">
    <property type="entry name" value="ANTHRANILATE SYNTHASE COMPONENT 1"/>
    <property type="match status" value="1"/>
</dbReference>
<feature type="domain" description="Chorismate-utilising enzyme C-terminal" evidence="6">
    <location>
        <begin position="95"/>
        <end position="348"/>
    </location>
</feature>
<accession>A0ABY5WBR9</accession>
<evidence type="ECO:0000256" key="4">
    <source>
        <dbReference type="ARBA" id="ARBA00047683"/>
    </source>
</evidence>
<evidence type="ECO:0000256" key="1">
    <source>
        <dbReference type="ARBA" id="ARBA00012266"/>
    </source>
</evidence>
<sequence length="596" mass="63504">MEPFALLHRPSSVDGVEILSGPLSTAATLAELPPAPVLVVVPFRQVAERGYECVDDGAPLLALRVATRSVLPVGLVAGLLPDLPIPLSGSGFGADDYESSVRRIVDEEIGAGEGANFVIRRVFRASIDGYELAHALAFFRRLLVGESGAYWTFLIHTGDRTFVGATPERHISVRAGEAVMNPISGTFRYGPSGPTVPGVLGFLADRKETDELAMVLDEELKMMARICPEGGRVDGPYLRQMTRLAHTEYFVRGRTSLDPREILRETLFAPTVTGSPLENACRVIARHERQGRGYYSGVAALIDQDELDSAILIRTAEIDRGGRLSIGVGATLVRHSDPAAEAAETEAKASALLAALRGTASSAAAAPAPDLTADGRIRSALAGRNTGLAGFWLTGAAERPVSALAGRRVLVVDAEDTFTRMLSLQLGSLGLAVTVRRYDEPYALDAHDLVVLGPGPGDPRDGSHPKIAHLRSAVDSLLAGARPLLAVCLSHQVLSARLGLRLARRPVPNQGLQRRVDLFGRPELVGFYNTFAAYSDEDKVELPGDGVVELSRDPATGEVHALRGPTFASMQFHPESVLTHHGVRVVAGLITPLLGG</sequence>
<gene>
    <name evidence="7" type="ORF">Dfulv_24070</name>
</gene>
<dbReference type="InterPro" id="IPR015890">
    <property type="entry name" value="Chorismate_C"/>
</dbReference>
<dbReference type="SUPFAM" id="SSF52317">
    <property type="entry name" value="Class I glutamine amidotransferase-like"/>
    <property type="match status" value="1"/>
</dbReference>
<protein>
    <recommendedName>
        <fullName evidence="1">anthranilate synthase</fullName>
        <ecNumber evidence="1">4.1.3.27</ecNumber>
    </recommendedName>
</protein>
<keyword evidence="8" id="KW-1185">Reference proteome</keyword>
<keyword evidence="2" id="KW-0315">Glutamine amidotransferase</keyword>
<evidence type="ECO:0000259" key="5">
    <source>
        <dbReference type="Pfam" id="PF00117"/>
    </source>
</evidence>
<evidence type="ECO:0000313" key="8">
    <source>
        <dbReference type="Proteomes" id="UP001059617"/>
    </source>
</evidence>
<proteinExistence type="predicted"/>
<organism evidence="7 8">
    <name type="scientific">Dactylosporangium fulvum</name>
    <dbReference type="NCBI Taxonomy" id="53359"/>
    <lineage>
        <taxon>Bacteria</taxon>
        <taxon>Bacillati</taxon>
        <taxon>Actinomycetota</taxon>
        <taxon>Actinomycetes</taxon>
        <taxon>Micromonosporales</taxon>
        <taxon>Micromonosporaceae</taxon>
        <taxon>Dactylosporangium</taxon>
    </lineage>
</organism>
<evidence type="ECO:0000259" key="6">
    <source>
        <dbReference type="Pfam" id="PF00425"/>
    </source>
</evidence>
<dbReference type="InterPro" id="IPR019999">
    <property type="entry name" value="Anth_synth_I-like"/>
</dbReference>
<reference evidence="7" key="2">
    <citation type="submission" date="2022-09" db="EMBL/GenBank/DDBJ databases">
        <title>Biosynthetic gene clusters of Dactylosporangioum fulvum.</title>
        <authorList>
            <person name="Caradec T."/>
        </authorList>
    </citation>
    <scope>NUCLEOTIDE SEQUENCE</scope>
    <source>
        <strain evidence="7">NRRL B-16292</strain>
    </source>
</reference>
<dbReference type="InterPro" id="IPR005801">
    <property type="entry name" value="ADC_synthase"/>
</dbReference>
<comment type="catalytic activity">
    <reaction evidence="4">
        <text>chorismate + L-glutamine = anthranilate + pyruvate + L-glutamate + H(+)</text>
        <dbReference type="Rhea" id="RHEA:21732"/>
        <dbReference type="ChEBI" id="CHEBI:15361"/>
        <dbReference type="ChEBI" id="CHEBI:15378"/>
        <dbReference type="ChEBI" id="CHEBI:16567"/>
        <dbReference type="ChEBI" id="CHEBI:29748"/>
        <dbReference type="ChEBI" id="CHEBI:29985"/>
        <dbReference type="ChEBI" id="CHEBI:58359"/>
        <dbReference type="EC" id="4.1.3.27"/>
    </reaction>
</comment>
<keyword evidence="3" id="KW-0456">Lyase</keyword>
<dbReference type="Proteomes" id="UP001059617">
    <property type="component" value="Chromosome"/>
</dbReference>
<reference evidence="7" key="1">
    <citation type="submission" date="2021-04" db="EMBL/GenBank/DDBJ databases">
        <authorList>
            <person name="Hartkoorn R.C."/>
            <person name="Beaudoing E."/>
            <person name="Hot D."/>
        </authorList>
    </citation>
    <scope>NUCLEOTIDE SEQUENCE</scope>
    <source>
        <strain evidence="7">NRRL B-16292</strain>
    </source>
</reference>
<dbReference type="Pfam" id="PF00117">
    <property type="entry name" value="GATase"/>
    <property type="match status" value="1"/>
</dbReference>
<dbReference type="PRINTS" id="PR00099">
    <property type="entry name" value="CPSGATASE"/>
</dbReference>
<dbReference type="PRINTS" id="PR00096">
    <property type="entry name" value="GATASE"/>
</dbReference>
<dbReference type="InterPro" id="IPR029062">
    <property type="entry name" value="Class_I_gatase-like"/>
</dbReference>
<dbReference type="EMBL" id="CP073720">
    <property type="protein sequence ID" value="UWP87517.1"/>
    <property type="molecule type" value="Genomic_DNA"/>
</dbReference>
<dbReference type="PANTHER" id="PTHR11236">
    <property type="entry name" value="AMINOBENZOATE/ANTHRANILATE SYNTHASE"/>
    <property type="match status" value="1"/>
</dbReference>
<name>A0ABY5WBR9_9ACTN</name>
<dbReference type="EC" id="4.1.3.27" evidence="1"/>
<evidence type="ECO:0000256" key="3">
    <source>
        <dbReference type="ARBA" id="ARBA00023239"/>
    </source>
</evidence>
<dbReference type="Gene3D" id="3.60.120.10">
    <property type="entry name" value="Anthranilate synthase"/>
    <property type="match status" value="1"/>
</dbReference>
<dbReference type="SUPFAM" id="SSF56322">
    <property type="entry name" value="ADC synthase"/>
    <property type="match status" value="1"/>
</dbReference>
<dbReference type="InterPro" id="IPR017926">
    <property type="entry name" value="GATASE"/>
</dbReference>